<evidence type="ECO:0000256" key="1">
    <source>
        <dbReference type="PIRSR" id="PIRSR640198-1"/>
    </source>
</evidence>
<keyword evidence="2" id="KW-0067">ATP-binding</keyword>
<dbReference type="GO" id="GO:0005524">
    <property type="term" value="F:ATP binding"/>
    <property type="evidence" value="ECO:0007669"/>
    <property type="project" value="UniProtKB-KW"/>
</dbReference>
<dbReference type="AlphaFoldDB" id="A0A0G0RDS5"/>
<accession>A0A0G0RDS5</accession>
<name>A0A0G0RDS5_9BACT</name>
<sequence length="208" mass="23756">MAKSTKPKGATSYKETVFGIFPRPKIIQLEKQGVAKGLKYILKLNSKKAEITPQLICGIHKESFGFIFPEWTGKFRTINVAVGDFEPPHFSKVPELVKDLCADLDERLQHIPPVTKDEKYLKEVVSLLSWFQHQFVWIHPFNDYNGRIARLTTNLIALNLGLPAFEIKAVSTRDRQKYIKAMKAADKHNLKKLDLLIADALKETLQKI</sequence>
<reference evidence="4 5" key="1">
    <citation type="journal article" date="2015" name="Nature">
        <title>rRNA introns, odd ribosomes, and small enigmatic genomes across a large radiation of phyla.</title>
        <authorList>
            <person name="Brown C.T."/>
            <person name="Hug L.A."/>
            <person name="Thomas B.C."/>
            <person name="Sharon I."/>
            <person name="Castelle C.J."/>
            <person name="Singh A."/>
            <person name="Wilkins M.J."/>
            <person name="Williams K.H."/>
            <person name="Banfield J.F."/>
        </authorList>
    </citation>
    <scope>NUCLEOTIDE SEQUENCE [LARGE SCALE GENOMIC DNA]</scope>
</reference>
<dbReference type="Pfam" id="PF02661">
    <property type="entry name" value="Fic"/>
    <property type="match status" value="1"/>
</dbReference>
<evidence type="ECO:0000313" key="5">
    <source>
        <dbReference type="Proteomes" id="UP000034531"/>
    </source>
</evidence>
<dbReference type="PANTHER" id="PTHR13504">
    <property type="entry name" value="FIDO DOMAIN-CONTAINING PROTEIN DDB_G0283145"/>
    <property type="match status" value="1"/>
</dbReference>
<dbReference type="PANTHER" id="PTHR13504:SF38">
    <property type="entry name" value="FIDO DOMAIN-CONTAINING PROTEIN"/>
    <property type="match status" value="1"/>
</dbReference>
<organism evidence="4 5">
    <name type="scientific">Candidatus Curtissbacteria bacterium GW2011_GWA1_40_16</name>
    <dbReference type="NCBI Taxonomy" id="1618405"/>
    <lineage>
        <taxon>Bacteria</taxon>
        <taxon>Candidatus Curtissiibacteriota</taxon>
    </lineage>
</organism>
<feature type="active site" evidence="1">
    <location>
        <position position="139"/>
    </location>
</feature>
<dbReference type="Proteomes" id="UP000034531">
    <property type="component" value="Unassembled WGS sequence"/>
</dbReference>
<dbReference type="EMBL" id="LBYI01000005">
    <property type="protein sequence ID" value="KKR50864.1"/>
    <property type="molecule type" value="Genomic_DNA"/>
</dbReference>
<dbReference type="InterPro" id="IPR040198">
    <property type="entry name" value="Fido_containing"/>
</dbReference>
<keyword evidence="2" id="KW-0547">Nucleotide-binding</keyword>
<dbReference type="SUPFAM" id="SSF140931">
    <property type="entry name" value="Fic-like"/>
    <property type="match status" value="1"/>
</dbReference>
<dbReference type="PROSITE" id="PS51459">
    <property type="entry name" value="FIDO"/>
    <property type="match status" value="1"/>
</dbReference>
<dbReference type="Gene3D" id="1.10.3290.10">
    <property type="entry name" value="Fido-like domain"/>
    <property type="match status" value="1"/>
</dbReference>
<evidence type="ECO:0000259" key="3">
    <source>
        <dbReference type="PROSITE" id="PS51459"/>
    </source>
</evidence>
<dbReference type="InterPro" id="IPR003812">
    <property type="entry name" value="Fido"/>
</dbReference>
<feature type="domain" description="Fido" evidence="3">
    <location>
        <begin position="51"/>
        <end position="199"/>
    </location>
</feature>
<proteinExistence type="predicted"/>
<evidence type="ECO:0000313" key="4">
    <source>
        <dbReference type="EMBL" id="KKR50864.1"/>
    </source>
</evidence>
<evidence type="ECO:0000256" key="2">
    <source>
        <dbReference type="PIRSR" id="PIRSR640198-2"/>
    </source>
</evidence>
<protein>
    <recommendedName>
        <fullName evidence="3">Fido domain-containing protein</fullName>
    </recommendedName>
</protein>
<dbReference type="InterPro" id="IPR036597">
    <property type="entry name" value="Fido-like_dom_sf"/>
</dbReference>
<gene>
    <name evidence="4" type="ORF">UT84_C0005G0010</name>
</gene>
<feature type="binding site" evidence="2">
    <location>
        <begin position="143"/>
        <end position="150"/>
    </location>
    <ligand>
        <name>ATP</name>
        <dbReference type="ChEBI" id="CHEBI:30616"/>
    </ligand>
</feature>
<comment type="caution">
    <text evidence="4">The sequence shown here is derived from an EMBL/GenBank/DDBJ whole genome shotgun (WGS) entry which is preliminary data.</text>
</comment>